<feature type="region of interest" description="G2" evidence="9">
    <location>
        <begin position="38"/>
        <end position="42"/>
    </location>
</feature>
<keyword evidence="5 8" id="KW-0694">RNA-binding</keyword>
<keyword evidence="4 8" id="KW-0547">Nucleotide-binding</keyword>
<dbReference type="PROSITE" id="PS51713">
    <property type="entry name" value="G_ERA"/>
    <property type="match status" value="1"/>
</dbReference>
<dbReference type="InterPro" id="IPR004044">
    <property type="entry name" value="KH_dom_type_2"/>
</dbReference>
<keyword evidence="8" id="KW-0699">rRNA-binding</keyword>
<dbReference type="CDD" id="cd22534">
    <property type="entry name" value="KH-II_Era"/>
    <property type="match status" value="1"/>
</dbReference>
<dbReference type="HAMAP" id="MF_00367">
    <property type="entry name" value="GTPase_Era"/>
    <property type="match status" value="1"/>
</dbReference>
<dbReference type="GO" id="GO:0000028">
    <property type="term" value="P:ribosomal small subunit assembly"/>
    <property type="evidence" value="ECO:0007669"/>
    <property type="project" value="TreeGrafter"/>
</dbReference>
<dbReference type="InterPro" id="IPR009019">
    <property type="entry name" value="KH_sf_prok-type"/>
</dbReference>
<comment type="subunit">
    <text evidence="8">Monomer.</text>
</comment>
<evidence type="ECO:0000256" key="10">
    <source>
        <dbReference type="RuleBase" id="RU003761"/>
    </source>
</evidence>
<feature type="region of interest" description="G3" evidence="9">
    <location>
        <begin position="59"/>
        <end position="62"/>
    </location>
</feature>
<dbReference type="InterPro" id="IPR015946">
    <property type="entry name" value="KH_dom-like_a/b"/>
</dbReference>
<comment type="function">
    <text evidence="8">An essential GTPase that binds both GDP and GTP, with rapid nucleotide exchange. Plays a role in 16S rRNA processing and 30S ribosomal subunit biogenesis and possibly also in cell cycle regulation and energy metabolism.</text>
</comment>
<keyword evidence="8" id="KW-0963">Cytoplasm</keyword>
<accession>A0A4R7ZEL0</accession>
<comment type="subcellular location">
    <subcellularLocation>
        <location evidence="8">Cytoplasm</location>
    </subcellularLocation>
    <subcellularLocation>
        <location evidence="8">Cell membrane</location>
        <topology evidence="8">Peripheral membrane protein</topology>
    </subcellularLocation>
</comment>
<dbReference type="GO" id="GO:0043024">
    <property type="term" value="F:ribosomal small subunit binding"/>
    <property type="evidence" value="ECO:0007669"/>
    <property type="project" value="TreeGrafter"/>
</dbReference>
<dbReference type="InterPro" id="IPR027417">
    <property type="entry name" value="P-loop_NTPase"/>
</dbReference>
<dbReference type="InterPro" id="IPR030388">
    <property type="entry name" value="G_ERA_dom"/>
</dbReference>
<evidence type="ECO:0000256" key="8">
    <source>
        <dbReference type="HAMAP-Rule" id="MF_00367"/>
    </source>
</evidence>
<dbReference type="GO" id="GO:0003924">
    <property type="term" value="F:GTPase activity"/>
    <property type="evidence" value="ECO:0007669"/>
    <property type="project" value="UniProtKB-UniRule"/>
</dbReference>
<dbReference type="PANTHER" id="PTHR42698:SF1">
    <property type="entry name" value="GTPASE ERA, MITOCHONDRIAL"/>
    <property type="match status" value="1"/>
</dbReference>
<feature type="region of interest" description="G5" evidence="9">
    <location>
        <begin position="150"/>
        <end position="152"/>
    </location>
</feature>
<keyword evidence="7 8" id="KW-0472">Membrane</keyword>
<dbReference type="GO" id="GO:0005525">
    <property type="term" value="F:GTP binding"/>
    <property type="evidence" value="ECO:0007669"/>
    <property type="project" value="UniProtKB-UniRule"/>
</dbReference>
<keyword evidence="8" id="KW-1003">Cell membrane</keyword>
<dbReference type="Pfam" id="PF07650">
    <property type="entry name" value="KH_2"/>
    <property type="match status" value="1"/>
</dbReference>
<dbReference type="Pfam" id="PF01926">
    <property type="entry name" value="MMR_HSR1"/>
    <property type="match status" value="1"/>
</dbReference>
<feature type="domain" description="Era-type G" evidence="12">
    <location>
        <begin position="4"/>
        <end position="171"/>
    </location>
</feature>
<evidence type="ECO:0000256" key="7">
    <source>
        <dbReference type="ARBA" id="ARBA00023136"/>
    </source>
</evidence>
<evidence type="ECO:0000256" key="4">
    <source>
        <dbReference type="ARBA" id="ARBA00022741"/>
    </source>
</evidence>
<evidence type="ECO:0000313" key="13">
    <source>
        <dbReference type="EMBL" id="TDW14681.1"/>
    </source>
</evidence>
<reference evidence="13 14" key="1">
    <citation type="submission" date="2019-03" db="EMBL/GenBank/DDBJ databases">
        <title>Genomic Encyclopedia of Type Strains, Phase IV (KMG-IV): sequencing the most valuable type-strain genomes for metagenomic binning, comparative biology and taxonomic classification.</title>
        <authorList>
            <person name="Goeker M."/>
        </authorList>
    </citation>
    <scope>NUCLEOTIDE SEQUENCE [LARGE SCALE GENOMIC DNA]</scope>
    <source>
        <strain evidence="13 14">DSM 28867</strain>
    </source>
</reference>
<dbReference type="GO" id="GO:0005886">
    <property type="term" value="C:plasma membrane"/>
    <property type="evidence" value="ECO:0007669"/>
    <property type="project" value="UniProtKB-SubCell"/>
</dbReference>
<dbReference type="NCBIfam" id="TIGR00436">
    <property type="entry name" value="era"/>
    <property type="match status" value="1"/>
</dbReference>
<evidence type="ECO:0000256" key="9">
    <source>
        <dbReference type="PROSITE-ProRule" id="PRU01050"/>
    </source>
</evidence>
<dbReference type="PRINTS" id="PR00326">
    <property type="entry name" value="GTP1OBG"/>
</dbReference>
<evidence type="ECO:0000313" key="14">
    <source>
        <dbReference type="Proteomes" id="UP000294743"/>
    </source>
</evidence>
<feature type="binding site" evidence="8">
    <location>
        <begin position="12"/>
        <end position="19"/>
    </location>
    <ligand>
        <name>GTP</name>
        <dbReference type="ChEBI" id="CHEBI:37565"/>
    </ligand>
</feature>
<dbReference type="OrthoDB" id="9805918at2"/>
<name>A0A4R7ZEL0_9FIRM</name>
<gene>
    <name evidence="8" type="primary">era</name>
    <name evidence="13" type="ORF">EDD63_13526</name>
</gene>
<dbReference type="GO" id="GO:0070181">
    <property type="term" value="F:small ribosomal subunit rRNA binding"/>
    <property type="evidence" value="ECO:0007669"/>
    <property type="project" value="UniProtKB-UniRule"/>
</dbReference>
<dbReference type="PANTHER" id="PTHR42698">
    <property type="entry name" value="GTPASE ERA"/>
    <property type="match status" value="1"/>
</dbReference>
<feature type="domain" description="KH type-2" evidence="11">
    <location>
        <begin position="202"/>
        <end position="278"/>
    </location>
</feature>
<dbReference type="EMBL" id="SODD01000035">
    <property type="protein sequence ID" value="TDW14681.1"/>
    <property type="molecule type" value="Genomic_DNA"/>
</dbReference>
<dbReference type="Gene3D" id="3.30.300.20">
    <property type="match status" value="1"/>
</dbReference>
<evidence type="ECO:0000259" key="12">
    <source>
        <dbReference type="PROSITE" id="PS51713"/>
    </source>
</evidence>
<evidence type="ECO:0000256" key="5">
    <source>
        <dbReference type="ARBA" id="ARBA00022884"/>
    </source>
</evidence>
<dbReference type="CDD" id="cd04163">
    <property type="entry name" value="Era"/>
    <property type="match status" value="1"/>
</dbReference>
<protein>
    <recommendedName>
        <fullName evidence="2 8">GTPase Era</fullName>
    </recommendedName>
</protein>
<dbReference type="Proteomes" id="UP000294743">
    <property type="component" value="Unassembled WGS sequence"/>
</dbReference>
<comment type="caution">
    <text evidence="13">The sequence shown here is derived from an EMBL/GenBank/DDBJ whole genome shotgun (WGS) entry which is preliminary data.</text>
</comment>
<feature type="binding site" evidence="8">
    <location>
        <begin position="59"/>
        <end position="63"/>
    </location>
    <ligand>
        <name>GTP</name>
        <dbReference type="ChEBI" id="CHEBI:37565"/>
    </ligand>
</feature>
<proteinExistence type="inferred from homology"/>
<keyword evidence="14" id="KW-1185">Reference proteome</keyword>
<dbReference type="PROSITE" id="PS50823">
    <property type="entry name" value="KH_TYPE_2"/>
    <property type="match status" value="1"/>
</dbReference>
<comment type="similarity">
    <text evidence="1 8 9 10">Belongs to the TRAFAC class TrmE-Era-EngA-EngB-Septin-like GTPase superfamily. Era GTPase family.</text>
</comment>
<keyword evidence="3 8" id="KW-0690">Ribosome biogenesis</keyword>
<evidence type="ECO:0000259" key="11">
    <source>
        <dbReference type="PROSITE" id="PS50823"/>
    </source>
</evidence>
<dbReference type="InterPro" id="IPR005225">
    <property type="entry name" value="Small_GTP-bd"/>
</dbReference>
<dbReference type="InterPro" id="IPR006073">
    <property type="entry name" value="GTP-bd"/>
</dbReference>
<dbReference type="NCBIfam" id="TIGR00231">
    <property type="entry name" value="small_GTP"/>
    <property type="match status" value="1"/>
</dbReference>
<evidence type="ECO:0000256" key="6">
    <source>
        <dbReference type="ARBA" id="ARBA00023134"/>
    </source>
</evidence>
<keyword evidence="6 8" id="KW-0342">GTP-binding</keyword>
<organism evidence="13 14">
    <name type="scientific">Breznakia blatticola</name>
    <dbReference type="NCBI Taxonomy" id="1754012"/>
    <lineage>
        <taxon>Bacteria</taxon>
        <taxon>Bacillati</taxon>
        <taxon>Bacillota</taxon>
        <taxon>Erysipelotrichia</taxon>
        <taxon>Erysipelotrichales</taxon>
        <taxon>Erysipelotrichaceae</taxon>
        <taxon>Breznakia</taxon>
    </lineage>
</organism>
<evidence type="ECO:0000256" key="1">
    <source>
        <dbReference type="ARBA" id="ARBA00007921"/>
    </source>
</evidence>
<dbReference type="RefSeq" id="WP_134170554.1">
    <property type="nucleotide sequence ID" value="NZ_SODD01000035.1"/>
</dbReference>
<dbReference type="Gene3D" id="3.40.50.300">
    <property type="entry name" value="P-loop containing nucleotide triphosphate hydrolases"/>
    <property type="match status" value="1"/>
</dbReference>
<dbReference type="NCBIfam" id="NF000908">
    <property type="entry name" value="PRK00089.1"/>
    <property type="match status" value="1"/>
</dbReference>
<feature type="region of interest" description="G1" evidence="9">
    <location>
        <begin position="12"/>
        <end position="19"/>
    </location>
</feature>
<dbReference type="GO" id="GO:0005829">
    <property type="term" value="C:cytosol"/>
    <property type="evidence" value="ECO:0007669"/>
    <property type="project" value="TreeGrafter"/>
</dbReference>
<feature type="binding site" evidence="8">
    <location>
        <begin position="121"/>
        <end position="124"/>
    </location>
    <ligand>
        <name>GTP</name>
        <dbReference type="ChEBI" id="CHEBI:37565"/>
    </ligand>
</feature>
<dbReference type="SUPFAM" id="SSF52540">
    <property type="entry name" value="P-loop containing nucleoside triphosphate hydrolases"/>
    <property type="match status" value="1"/>
</dbReference>
<dbReference type="FunFam" id="3.40.50.300:FF:000094">
    <property type="entry name" value="GTPase Era"/>
    <property type="match status" value="1"/>
</dbReference>
<dbReference type="SUPFAM" id="SSF54814">
    <property type="entry name" value="Prokaryotic type KH domain (KH-domain type II)"/>
    <property type="match status" value="1"/>
</dbReference>
<dbReference type="InterPro" id="IPR005662">
    <property type="entry name" value="GTPase_Era-like"/>
</dbReference>
<evidence type="ECO:0000256" key="3">
    <source>
        <dbReference type="ARBA" id="ARBA00022517"/>
    </source>
</evidence>
<dbReference type="AlphaFoldDB" id="A0A4R7ZEL0"/>
<sequence>MSFKSGFVAIIGRPNSGKSTLLNALMQTKLAIVSDKPQTTRNNILGILNTDTYQAVFVDTPGVHKPKTALGRSMNKGVYSSMQDADVMYLVVDVTKPYGTGDEFLLERIKNTHAKVYLVLNKVDLVSREQLIETHVTWASKFDFKEVIPISAKNSDNIDELLNVTIADLPEGVQFYPTDMVSDRSDDFRIKEIIREKVLFYTREEIPHGVAVVIENKEEEDGVLYLQALIIVERKSQKGILIGKQGSMIKNIRLAAQRELKQLLGKKVTLELYVRIEENWRNKESKLNELGYKEYDE</sequence>
<feature type="region of interest" description="G4" evidence="9">
    <location>
        <begin position="121"/>
        <end position="124"/>
    </location>
</feature>
<evidence type="ECO:0000256" key="2">
    <source>
        <dbReference type="ARBA" id="ARBA00020484"/>
    </source>
</evidence>